<dbReference type="EnsemblMetazoa" id="XM_038217357.1">
    <property type="protein sequence ID" value="XP_038073285.1"/>
    <property type="gene ID" value="LOC119741555"/>
</dbReference>
<accession>A0A914BBS5</accession>
<dbReference type="FunFam" id="1.10.8.10:FF:000036">
    <property type="entry name" value="Toll-interacting protein-like Protein"/>
    <property type="match status" value="1"/>
</dbReference>
<dbReference type="InterPro" id="IPR003892">
    <property type="entry name" value="CUE"/>
</dbReference>
<keyword evidence="6" id="KW-0391">Immunity</keyword>
<comment type="subcellular location">
    <subcellularLocation>
        <location evidence="1">Cytoplasm</location>
    </subcellularLocation>
</comment>
<evidence type="ECO:0000259" key="10">
    <source>
        <dbReference type="PROSITE" id="PS51140"/>
    </source>
</evidence>
<dbReference type="GO" id="GO:0006914">
    <property type="term" value="P:autophagy"/>
    <property type="evidence" value="ECO:0007669"/>
    <property type="project" value="UniProtKB-KW"/>
</dbReference>
<evidence type="ECO:0000256" key="4">
    <source>
        <dbReference type="ARBA" id="ARBA00022588"/>
    </source>
</evidence>
<dbReference type="InterPro" id="IPR035892">
    <property type="entry name" value="C2_domain_sf"/>
</dbReference>
<dbReference type="CDD" id="cd14363">
    <property type="entry name" value="CUE_TOLIP"/>
    <property type="match status" value="1"/>
</dbReference>
<dbReference type="Gene3D" id="2.60.40.150">
    <property type="entry name" value="C2 domain"/>
    <property type="match status" value="1"/>
</dbReference>
<dbReference type="CTD" id="54472"/>
<dbReference type="PROSITE" id="PS50004">
    <property type="entry name" value="C2"/>
    <property type="match status" value="1"/>
</dbReference>
<reference evidence="11" key="1">
    <citation type="submission" date="2022-11" db="UniProtKB">
        <authorList>
            <consortium name="EnsemblMetazoa"/>
        </authorList>
    </citation>
    <scope>IDENTIFICATION</scope>
</reference>
<dbReference type="GeneID" id="119741555"/>
<evidence type="ECO:0000256" key="3">
    <source>
        <dbReference type="ARBA" id="ARBA00022490"/>
    </source>
</evidence>
<keyword evidence="8" id="KW-0395">Inflammatory response</keyword>
<dbReference type="Gene3D" id="1.10.8.10">
    <property type="entry name" value="DNA helicase RuvA subunit, C-terminal domain"/>
    <property type="match status" value="1"/>
</dbReference>
<keyword evidence="12" id="KW-1185">Reference proteome</keyword>
<evidence type="ECO:0000313" key="12">
    <source>
        <dbReference type="Proteomes" id="UP000887568"/>
    </source>
</evidence>
<organism evidence="11 12">
    <name type="scientific">Patiria miniata</name>
    <name type="common">Bat star</name>
    <name type="synonym">Asterina miniata</name>
    <dbReference type="NCBI Taxonomy" id="46514"/>
    <lineage>
        <taxon>Eukaryota</taxon>
        <taxon>Metazoa</taxon>
        <taxon>Echinodermata</taxon>
        <taxon>Eleutherozoa</taxon>
        <taxon>Asterozoa</taxon>
        <taxon>Asteroidea</taxon>
        <taxon>Valvatacea</taxon>
        <taxon>Valvatida</taxon>
        <taxon>Asterinidae</taxon>
        <taxon>Patiria</taxon>
    </lineage>
</organism>
<dbReference type="InterPro" id="IPR037301">
    <property type="entry name" value="Tollip_C2"/>
</dbReference>
<dbReference type="CDD" id="cd04016">
    <property type="entry name" value="C2_Tollip"/>
    <property type="match status" value="1"/>
</dbReference>
<protein>
    <recommendedName>
        <fullName evidence="13">Toll-interacting protein</fullName>
    </recommendedName>
</protein>
<evidence type="ECO:0000256" key="7">
    <source>
        <dbReference type="ARBA" id="ARBA00023006"/>
    </source>
</evidence>
<evidence type="ECO:0000256" key="8">
    <source>
        <dbReference type="ARBA" id="ARBA00023198"/>
    </source>
</evidence>
<dbReference type="InterPro" id="IPR041799">
    <property type="entry name" value="TOLIP_CUE"/>
</dbReference>
<feature type="domain" description="C2" evidence="9">
    <location>
        <begin position="43"/>
        <end position="166"/>
    </location>
</feature>
<dbReference type="InterPro" id="IPR000008">
    <property type="entry name" value="C2_dom"/>
</dbReference>
<dbReference type="PANTHER" id="PTHR16461">
    <property type="entry name" value="TOLL-INTERACTING PROTEIN"/>
    <property type="match status" value="1"/>
</dbReference>
<evidence type="ECO:0000259" key="9">
    <source>
        <dbReference type="PROSITE" id="PS50004"/>
    </source>
</evidence>
<sequence>MATTETTTRNPRQNVMVGDLPPDFLRIQGVSGAPAQNNTQISADEQTARALQYGQAGVQVAGGPCIGRLSITIVQAKLAKNYGMTRMDPYCRIRVGHAVFETPTDLNGSKNPRWNKTIQCNVQPGVESVYLEIFDEKSFGADYRIAWNHIQIAPSVFQGEVKDDWYPLTGKQGDEKEGMINIVLSHQQVQQMPMFAPQVVYGAPQTMVIPGPYGYAPVAPNMMGYPPQAVPQQPHRQPSQVRVPPQITEEDVAGLKDMFPDMESEAIKSVLEANNGNKDAAVNSLLAMSS</sequence>
<dbReference type="Pfam" id="PF02845">
    <property type="entry name" value="CUE"/>
    <property type="match status" value="1"/>
</dbReference>
<dbReference type="GO" id="GO:0045087">
    <property type="term" value="P:innate immune response"/>
    <property type="evidence" value="ECO:0007669"/>
    <property type="project" value="UniProtKB-KW"/>
</dbReference>
<evidence type="ECO:0000313" key="11">
    <source>
        <dbReference type="EnsemblMetazoa" id="XP_038073285.1"/>
    </source>
</evidence>
<dbReference type="GO" id="GO:0031624">
    <property type="term" value="F:ubiquitin conjugating enzyme binding"/>
    <property type="evidence" value="ECO:0007669"/>
    <property type="project" value="TreeGrafter"/>
</dbReference>
<evidence type="ECO:0008006" key="13">
    <source>
        <dbReference type="Google" id="ProtNLM"/>
    </source>
</evidence>
<feature type="domain" description="CUE" evidence="10">
    <location>
        <begin position="247"/>
        <end position="290"/>
    </location>
</feature>
<dbReference type="SUPFAM" id="SSF49562">
    <property type="entry name" value="C2 domain (Calcium/lipid-binding domain, CaLB)"/>
    <property type="match status" value="1"/>
</dbReference>
<evidence type="ECO:0000256" key="2">
    <source>
        <dbReference type="ARBA" id="ARBA00009278"/>
    </source>
</evidence>
<dbReference type="Proteomes" id="UP000887568">
    <property type="component" value="Unplaced"/>
</dbReference>
<dbReference type="GO" id="GO:0006511">
    <property type="term" value="P:ubiquitin-dependent protein catabolic process"/>
    <property type="evidence" value="ECO:0007669"/>
    <property type="project" value="TreeGrafter"/>
</dbReference>
<name>A0A914BBS5_PATMI</name>
<dbReference type="OrthoDB" id="9942608at2759"/>
<evidence type="ECO:0000256" key="5">
    <source>
        <dbReference type="ARBA" id="ARBA00022737"/>
    </source>
</evidence>
<dbReference type="OMA" id="IYIQIFD"/>
<proteinExistence type="inferred from homology"/>
<evidence type="ECO:0000256" key="1">
    <source>
        <dbReference type="ARBA" id="ARBA00004496"/>
    </source>
</evidence>
<dbReference type="InterPro" id="IPR009060">
    <property type="entry name" value="UBA-like_sf"/>
</dbReference>
<comment type="similarity">
    <text evidence="2">Belongs to the tollip family.</text>
</comment>
<dbReference type="SMART" id="SM00239">
    <property type="entry name" value="C2"/>
    <property type="match status" value="1"/>
</dbReference>
<keyword evidence="5" id="KW-0677">Repeat</keyword>
<keyword evidence="3" id="KW-0963">Cytoplasm</keyword>
<dbReference type="GO" id="GO:0005737">
    <property type="term" value="C:cytoplasm"/>
    <property type="evidence" value="ECO:0007669"/>
    <property type="project" value="UniProtKB-SubCell"/>
</dbReference>
<dbReference type="FunFam" id="2.60.40.150:FF:000055">
    <property type="entry name" value="Toll-interacting protein-like Protein"/>
    <property type="match status" value="1"/>
</dbReference>
<keyword evidence="7" id="KW-0072">Autophagy</keyword>
<keyword evidence="4" id="KW-0399">Innate immunity</keyword>
<dbReference type="PROSITE" id="PS51140">
    <property type="entry name" value="CUE"/>
    <property type="match status" value="1"/>
</dbReference>
<evidence type="ECO:0000256" key="6">
    <source>
        <dbReference type="ARBA" id="ARBA00022859"/>
    </source>
</evidence>
<dbReference type="PANTHER" id="PTHR16461:SF5">
    <property type="entry name" value="TOLL-INTERACTING PROTEIN"/>
    <property type="match status" value="1"/>
</dbReference>
<dbReference type="AlphaFoldDB" id="A0A914BBS5"/>
<dbReference type="SMART" id="SM00546">
    <property type="entry name" value="CUE"/>
    <property type="match status" value="1"/>
</dbReference>
<dbReference type="Pfam" id="PF00168">
    <property type="entry name" value="C2"/>
    <property type="match status" value="1"/>
</dbReference>
<dbReference type="SUPFAM" id="SSF46934">
    <property type="entry name" value="UBA-like"/>
    <property type="match status" value="1"/>
</dbReference>
<dbReference type="RefSeq" id="XP_038073285.1">
    <property type="nucleotide sequence ID" value="XM_038217357.1"/>
</dbReference>
<dbReference type="GO" id="GO:0043130">
    <property type="term" value="F:ubiquitin binding"/>
    <property type="evidence" value="ECO:0007669"/>
    <property type="project" value="InterPro"/>
</dbReference>